<dbReference type="EMBL" id="JBHTIW010000016">
    <property type="protein sequence ID" value="MFD0921942.1"/>
    <property type="molecule type" value="Genomic_DNA"/>
</dbReference>
<gene>
    <name evidence="1" type="ORF">ACFQ16_19535</name>
</gene>
<reference evidence="2" key="1">
    <citation type="journal article" date="2019" name="Int. J. Syst. Evol. Microbiol.">
        <title>The Global Catalogue of Microorganisms (GCM) 10K type strain sequencing project: providing services to taxonomists for standard genome sequencing and annotation.</title>
        <authorList>
            <consortium name="The Broad Institute Genomics Platform"/>
            <consortium name="The Broad Institute Genome Sequencing Center for Infectious Disease"/>
            <person name="Wu L."/>
            <person name="Ma J."/>
        </authorList>
    </citation>
    <scope>NUCLEOTIDE SEQUENCE [LARGE SCALE GENOMIC DNA]</scope>
    <source>
        <strain evidence="2">CCUG 56401</strain>
    </source>
</reference>
<organism evidence="1 2">
    <name type="scientific">Saccharopolyspora rosea</name>
    <dbReference type="NCBI Taxonomy" id="524884"/>
    <lineage>
        <taxon>Bacteria</taxon>
        <taxon>Bacillati</taxon>
        <taxon>Actinomycetota</taxon>
        <taxon>Actinomycetes</taxon>
        <taxon>Pseudonocardiales</taxon>
        <taxon>Pseudonocardiaceae</taxon>
        <taxon>Saccharopolyspora</taxon>
    </lineage>
</organism>
<sequence length="74" mass="8363">MSVVGRWSAGHGHWHEGPCYLVVLERLSTKWLVTYWEHGEQHACIGFDDEAEARDDVAWLCQVAPVGLDEWVAG</sequence>
<name>A0ABW3FZW1_9PSEU</name>
<dbReference type="RefSeq" id="WP_263253335.1">
    <property type="nucleotide sequence ID" value="NZ_BAABLT010000051.1"/>
</dbReference>
<dbReference type="Proteomes" id="UP001597018">
    <property type="component" value="Unassembled WGS sequence"/>
</dbReference>
<evidence type="ECO:0000313" key="2">
    <source>
        <dbReference type="Proteomes" id="UP001597018"/>
    </source>
</evidence>
<comment type="caution">
    <text evidence="1">The sequence shown here is derived from an EMBL/GenBank/DDBJ whole genome shotgun (WGS) entry which is preliminary data.</text>
</comment>
<keyword evidence="2" id="KW-1185">Reference proteome</keyword>
<proteinExistence type="predicted"/>
<accession>A0ABW3FZW1</accession>
<evidence type="ECO:0000313" key="1">
    <source>
        <dbReference type="EMBL" id="MFD0921942.1"/>
    </source>
</evidence>
<protein>
    <submittedName>
        <fullName evidence="1">Uncharacterized protein</fullName>
    </submittedName>
</protein>